<gene>
    <name evidence="4" type="ORF">THRCLA_22821</name>
</gene>
<dbReference type="SUPFAM" id="SSF48056">
    <property type="entry name" value="Di-copper centre-containing domain"/>
    <property type="match status" value="1"/>
</dbReference>
<dbReference type="GO" id="GO:0016491">
    <property type="term" value="F:oxidoreductase activity"/>
    <property type="evidence" value="ECO:0007669"/>
    <property type="project" value="InterPro"/>
</dbReference>
<dbReference type="EMBL" id="JNBS01003069">
    <property type="protein sequence ID" value="OQR88670.1"/>
    <property type="molecule type" value="Genomic_DNA"/>
</dbReference>
<dbReference type="PANTHER" id="PTHR11474">
    <property type="entry name" value="TYROSINASE FAMILY MEMBER"/>
    <property type="match status" value="1"/>
</dbReference>
<keyword evidence="1" id="KW-0479">Metal-binding</keyword>
<dbReference type="PRINTS" id="PR00092">
    <property type="entry name" value="TYROSINASE"/>
</dbReference>
<proteinExistence type="predicted"/>
<reference evidence="4 5" key="1">
    <citation type="journal article" date="2014" name="Genome Biol. Evol.">
        <title>The secreted proteins of Achlya hypogyna and Thraustotheca clavata identify the ancestral oomycete secretome and reveal gene acquisitions by horizontal gene transfer.</title>
        <authorList>
            <person name="Misner I."/>
            <person name="Blouin N."/>
            <person name="Leonard G."/>
            <person name="Richards T.A."/>
            <person name="Lane C.E."/>
        </authorList>
    </citation>
    <scope>NUCLEOTIDE SEQUENCE [LARGE SCALE GENOMIC DNA]</scope>
    <source>
        <strain evidence="4 5">ATCC 34112</strain>
    </source>
</reference>
<keyword evidence="5" id="KW-1185">Reference proteome</keyword>
<evidence type="ECO:0000256" key="1">
    <source>
        <dbReference type="ARBA" id="ARBA00022723"/>
    </source>
</evidence>
<evidence type="ECO:0000259" key="3">
    <source>
        <dbReference type="PROSITE" id="PS00498"/>
    </source>
</evidence>
<dbReference type="AlphaFoldDB" id="A0A1V9YSU1"/>
<evidence type="ECO:0000256" key="2">
    <source>
        <dbReference type="ARBA" id="ARBA00023008"/>
    </source>
</evidence>
<dbReference type="PANTHER" id="PTHR11474:SF126">
    <property type="entry name" value="TYROSINASE-LIKE PROTEIN TYR-1-RELATED"/>
    <property type="match status" value="1"/>
</dbReference>
<evidence type="ECO:0000313" key="4">
    <source>
        <dbReference type="EMBL" id="OQR88670.1"/>
    </source>
</evidence>
<organism evidence="4 5">
    <name type="scientific">Thraustotheca clavata</name>
    <dbReference type="NCBI Taxonomy" id="74557"/>
    <lineage>
        <taxon>Eukaryota</taxon>
        <taxon>Sar</taxon>
        <taxon>Stramenopiles</taxon>
        <taxon>Oomycota</taxon>
        <taxon>Saprolegniomycetes</taxon>
        <taxon>Saprolegniales</taxon>
        <taxon>Achlyaceae</taxon>
        <taxon>Thraustotheca</taxon>
    </lineage>
</organism>
<dbReference type="InterPro" id="IPR002227">
    <property type="entry name" value="Tyrosinase_Cu-bd"/>
</dbReference>
<protein>
    <recommendedName>
        <fullName evidence="3">Tyrosinase copper-binding domain-containing protein</fullName>
    </recommendedName>
</protein>
<dbReference type="PROSITE" id="PS00498">
    <property type="entry name" value="TYROSINASE_2"/>
    <property type="match status" value="1"/>
</dbReference>
<dbReference type="GO" id="GO:0046872">
    <property type="term" value="F:metal ion binding"/>
    <property type="evidence" value="ECO:0007669"/>
    <property type="project" value="UniProtKB-KW"/>
</dbReference>
<dbReference type="InterPro" id="IPR008922">
    <property type="entry name" value="Di-copper_centre_dom_sf"/>
</dbReference>
<keyword evidence="2" id="KW-0186">Copper</keyword>
<dbReference type="Proteomes" id="UP000243217">
    <property type="component" value="Unassembled WGS sequence"/>
</dbReference>
<accession>A0A1V9YSU1</accession>
<comment type="caution">
    <text evidence="4">The sequence shown here is derived from an EMBL/GenBank/DDBJ whole genome shotgun (WGS) entry which is preliminary data.</text>
</comment>
<evidence type="ECO:0000313" key="5">
    <source>
        <dbReference type="Proteomes" id="UP000243217"/>
    </source>
</evidence>
<dbReference type="Gene3D" id="1.10.1280.10">
    <property type="entry name" value="Di-copper center containing domain from catechol oxidase"/>
    <property type="match status" value="1"/>
</dbReference>
<feature type="domain" description="Tyrosinase copper-binding" evidence="3">
    <location>
        <begin position="191"/>
        <end position="202"/>
    </location>
</feature>
<dbReference type="Pfam" id="PF00264">
    <property type="entry name" value="Tyrosinase"/>
    <property type="match status" value="1"/>
</dbReference>
<sequence length="421" mass="47980">MLLQKANKLFLLTLYNWQWIVDYIHGEKMSNREAHGSCVFLFWHQQFILGFENMLRSLGPQYACITLPYYNFVQHYTNFQAGKCTTFETCSQILLDLGGPTNGNVISQTIYNRVISPAVCVKSLPLNHFCDSSSTCSHCVARGPWKTRPPPLETGFATVYSALFAASDIKSMSAKLETTTYNWSYGIHYNDPTFFVLHSTLDALYTIFYKCNASSLQLAFQGCTTRNNQPVGPSSTILMRYYLPNGNLILATDLMSPVAAFFSQLPYEYYKLVDTATLGPGNSYVYELKELLGQMYTQCVSTKLSRRLESPQQQIVSPVEKWLTWNVLAHRHEVHSIGKGLNMTSNDINIEIFKMQLVHHNTCLVEIVDFTRDFKSEWHINGTRPAISLLNQLNSGEILIRIPNWRDINAKYFPCPLNTTN</sequence>
<name>A0A1V9YSU1_9STRA</name>
<dbReference type="InterPro" id="IPR050316">
    <property type="entry name" value="Tyrosinase/Hemocyanin"/>
</dbReference>
<dbReference type="OrthoDB" id="76778at2759"/>